<keyword evidence="2" id="KW-1185">Reference proteome</keyword>
<evidence type="ECO:0000313" key="1">
    <source>
        <dbReference type="EMBL" id="KAG8201408.1"/>
    </source>
</evidence>
<sequence length="100" mass="11069">MFVDIPREGDGSIDFSTFKGTLGDLISKERIKCNGIYPSKKGAKLSIPTIEEANEIKGLLSNTPSLSNLKSFIAAKENPKFIIKFTEYSDEVTVLEQLKL</sequence>
<organism evidence="1 2">
    <name type="scientific">Oedothorax gibbosus</name>
    <dbReference type="NCBI Taxonomy" id="931172"/>
    <lineage>
        <taxon>Eukaryota</taxon>
        <taxon>Metazoa</taxon>
        <taxon>Ecdysozoa</taxon>
        <taxon>Arthropoda</taxon>
        <taxon>Chelicerata</taxon>
        <taxon>Arachnida</taxon>
        <taxon>Araneae</taxon>
        <taxon>Araneomorphae</taxon>
        <taxon>Entelegynae</taxon>
        <taxon>Araneoidea</taxon>
        <taxon>Linyphiidae</taxon>
        <taxon>Erigoninae</taxon>
        <taxon>Oedothorax</taxon>
    </lineage>
</organism>
<dbReference type="AlphaFoldDB" id="A0AAV6W0T1"/>
<comment type="caution">
    <text evidence="1">The sequence shown here is derived from an EMBL/GenBank/DDBJ whole genome shotgun (WGS) entry which is preliminary data.</text>
</comment>
<protein>
    <submittedName>
        <fullName evidence="1">Uncharacterized protein</fullName>
    </submittedName>
</protein>
<gene>
    <name evidence="1" type="ORF">JTE90_024281</name>
</gene>
<accession>A0AAV6W0T1</accession>
<name>A0AAV6W0T1_9ARAC</name>
<proteinExistence type="predicted"/>
<dbReference type="Proteomes" id="UP000827092">
    <property type="component" value="Unassembled WGS sequence"/>
</dbReference>
<reference evidence="1 2" key="1">
    <citation type="journal article" date="2022" name="Nat. Ecol. Evol.">
        <title>A masculinizing supergene underlies an exaggerated male reproductive morph in a spider.</title>
        <authorList>
            <person name="Hendrickx F."/>
            <person name="De Corte Z."/>
            <person name="Sonet G."/>
            <person name="Van Belleghem S.M."/>
            <person name="Kostlbacher S."/>
            <person name="Vangestel C."/>
        </authorList>
    </citation>
    <scope>NUCLEOTIDE SEQUENCE [LARGE SCALE GENOMIC DNA]</scope>
    <source>
        <strain evidence="1">W744_W776</strain>
    </source>
</reference>
<evidence type="ECO:0000313" key="2">
    <source>
        <dbReference type="Proteomes" id="UP000827092"/>
    </source>
</evidence>
<dbReference type="EMBL" id="JAFNEN010000005">
    <property type="protein sequence ID" value="KAG8201408.1"/>
    <property type="molecule type" value="Genomic_DNA"/>
</dbReference>